<name>A0ACB8KE87_CITSI</name>
<reference evidence="2" key="1">
    <citation type="journal article" date="2023" name="Hortic. Res.">
        <title>A chromosome-level phased genome enabling allele-level studies in sweet orange: a case study on citrus Huanglongbing tolerance.</title>
        <authorList>
            <person name="Wu B."/>
            <person name="Yu Q."/>
            <person name="Deng Z."/>
            <person name="Duan Y."/>
            <person name="Luo F."/>
            <person name="Gmitter F. Jr."/>
        </authorList>
    </citation>
    <scope>NUCLEOTIDE SEQUENCE [LARGE SCALE GENOMIC DNA]</scope>
    <source>
        <strain evidence="2">cv. Valencia</strain>
    </source>
</reference>
<keyword evidence="2" id="KW-1185">Reference proteome</keyword>
<proteinExistence type="predicted"/>
<comment type="caution">
    <text evidence="1">The sequence shown here is derived from an EMBL/GenBank/DDBJ whole genome shotgun (WGS) entry which is preliminary data.</text>
</comment>
<accession>A0ACB8KE87</accession>
<dbReference type="Proteomes" id="UP000829398">
    <property type="component" value="Chromosome 5"/>
</dbReference>
<dbReference type="EMBL" id="CM039174">
    <property type="protein sequence ID" value="KAH9752705.1"/>
    <property type="molecule type" value="Genomic_DNA"/>
</dbReference>
<evidence type="ECO:0000313" key="2">
    <source>
        <dbReference type="Proteomes" id="UP000829398"/>
    </source>
</evidence>
<gene>
    <name evidence="1" type="ORF">KPL71_014806</name>
</gene>
<protein>
    <submittedName>
        <fullName evidence="1">SWIM-type domain-containing protein</fullName>
    </submittedName>
</protein>
<evidence type="ECO:0000313" key="1">
    <source>
        <dbReference type="EMBL" id="KAH9752705.1"/>
    </source>
</evidence>
<organism evidence="1 2">
    <name type="scientific">Citrus sinensis</name>
    <name type="common">Sweet orange</name>
    <name type="synonym">Citrus aurantium var. sinensis</name>
    <dbReference type="NCBI Taxonomy" id="2711"/>
    <lineage>
        <taxon>Eukaryota</taxon>
        <taxon>Viridiplantae</taxon>
        <taxon>Streptophyta</taxon>
        <taxon>Embryophyta</taxon>
        <taxon>Tracheophyta</taxon>
        <taxon>Spermatophyta</taxon>
        <taxon>Magnoliopsida</taxon>
        <taxon>eudicotyledons</taxon>
        <taxon>Gunneridae</taxon>
        <taxon>Pentapetalae</taxon>
        <taxon>rosids</taxon>
        <taxon>malvids</taxon>
        <taxon>Sapindales</taxon>
        <taxon>Rutaceae</taxon>
        <taxon>Aurantioideae</taxon>
        <taxon>Citrus</taxon>
    </lineage>
</organism>
<sequence length="812" mass="92890">MSRSEFHRCSKDLNRYVEINYSVVHYDVEAVVDGKVTEITPENQFSVNLNADPEINWNELDDVEEINNENNMTQFSIRSGYLLEDDMTVHFSSENSGKNGKGSTDTIYTSKSDGEESDEENARSDGEESDYVLDDYQSGDETGDEFDSSDEEIAACVRYDTNSGGFEFTQDGDNLVLRPGQLFVDVYEFRKVLRVYAIRNGFRLYRLKNEKARVTARCAKSGCTWRIHASPNWNSNSFQIKTLCDVHTCGGIDDDNGEATSTWIAATYLHIFKSTPEVSVKLIAAELLKKYGIERSVHRLYRAKQKALELLGQDHKKSYSKLSRYQQALIKYNPGSTVAIERELNGDTAHPVFKRFFMMLDASRRGFFEGCRQFVGVDGCHLKGPYKGVLLTVVGIDANYGIYPLALCVVESENTYSWEFFMEKLYDQIGCNGGEGLCFMSDRQKGVINAIDRVFPNAIKRYCCRHIYANFKQKFLGTLLKKVFWKACRSPNYSEFSESIEELKKISDAAHRWLMNIPTVYWAKHTFPNHTKCNHVTNNMTESFNNWINSFRGMPIVRMLEEIRRKIMKLIHKRNEDAKKWNGHLPPLVRRKIVEARAATRGLTVIFGHENTFEVMEDLCKVFVVDLGKKTCNCREWQISGLPCKHSVCSIDAKRLNIEDYIHNYLKCPAFINTYKYQYFPLPDEKMWPLVLHDNLQPPIIIKSVGRPQIKRRKEADEPATFKRSSSVKCSKCEHWGHNKRTCKRTKVVNGEGTSNSNQPITQRVACSALSQPTVHDNDDTTSCHGQKNGAGVSSFTQTDYSCLNVTMYDTA</sequence>